<accession>A0A448YMI1</accession>
<dbReference type="AlphaFoldDB" id="A0A448YMI1"/>
<organism evidence="3 4">
    <name type="scientific">Brettanomyces naardenensis</name>
    <name type="common">Yeast</name>
    <dbReference type="NCBI Taxonomy" id="13370"/>
    <lineage>
        <taxon>Eukaryota</taxon>
        <taxon>Fungi</taxon>
        <taxon>Dikarya</taxon>
        <taxon>Ascomycota</taxon>
        <taxon>Saccharomycotina</taxon>
        <taxon>Pichiomycetes</taxon>
        <taxon>Pichiales</taxon>
        <taxon>Pichiaceae</taxon>
        <taxon>Brettanomyces</taxon>
    </lineage>
</organism>
<reference evidence="3 4" key="1">
    <citation type="submission" date="2018-12" db="EMBL/GenBank/DDBJ databases">
        <authorList>
            <person name="Tiukova I."/>
            <person name="Dainat J."/>
        </authorList>
    </citation>
    <scope>NUCLEOTIDE SEQUENCE [LARGE SCALE GENOMIC DNA]</scope>
</reference>
<keyword evidence="1" id="KW-0175">Coiled coil</keyword>
<dbReference type="Proteomes" id="UP000290900">
    <property type="component" value="Unassembled WGS sequence"/>
</dbReference>
<proteinExistence type="predicted"/>
<feature type="region of interest" description="Disordered" evidence="2">
    <location>
        <begin position="1"/>
        <end position="38"/>
    </location>
</feature>
<dbReference type="InParanoid" id="A0A448YMI1"/>
<dbReference type="OrthoDB" id="10306573at2759"/>
<evidence type="ECO:0000256" key="2">
    <source>
        <dbReference type="SAM" id="MobiDB-lite"/>
    </source>
</evidence>
<name>A0A448YMI1_BRENA</name>
<evidence type="ECO:0000313" key="4">
    <source>
        <dbReference type="Proteomes" id="UP000290900"/>
    </source>
</evidence>
<feature type="compositionally biased region" description="Basic residues" evidence="2">
    <location>
        <begin position="20"/>
        <end position="38"/>
    </location>
</feature>
<keyword evidence="4" id="KW-1185">Reference proteome</keyword>
<dbReference type="EMBL" id="CAACVR010000018">
    <property type="protein sequence ID" value="VEU22142.1"/>
    <property type="molecule type" value="Genomic_DNA"/>
</dbReference>
<sequence>MSSDDDDLSISSSDDVLFGSRRRPGKYKNTYTKKKRRKVVNGGSTLDRFLGSMPNPGRVKTGISAQLGFSLDDAMKNSEIPDSVKQIDQIIEQETRVEQMLEEEDREDRKRKQIEEKSIHMIREQLDGSFVDNPANSSYLEILKSTLLDPLESIGLFDYYFFRIAGNFGKTEARRAHKELRERILSGGGITGDQELVNALSCLSEETNPDVVSRYGFQIDATVDAPSLESFLVDLGCNKKELVEASSKEFKLRLDNKERFPSLALNILKLQKVIGKVESGHFDLLARVLILCCVDRRINRPDGCESIIVDSRRTTGLEIAIQMILELVKQDATRLVTLVEKTLDRYPFLWFRFINNLVDPVVYGRSVSMRLTFFRMQCMLRFICGMDFNDEGERKVINLEMDDEGSFFHLFVEYLDSLRGLQLNGTILKDCKYDEGKEVSRKNYLINGRAYENAKLRVLGIERICMKYMKGGENREAYGRLGRCLKEIGHRYFFKFRGIICPPITDCVGVLERLGNELANEGKE</sequence>
<evidence type="ECO:0000256" key="1">
    <source>
        <dbReference type="SAM" id="Coils"/>
    </source>
</evidence>
<evidence type="ECO:0000313" key="3">
    <source>
        <dbReference type="EMBL" id="VEU22142.1"/>
    </source>
</evidence>
<gene>
    <name evidence="3" type="ORF">BRENAR_LOCUS2874</name>
</gene>
<feature type="coiled-coil region" evidence="1">
    <location>
        <begin position="87"/>
        <end position="117"/>
    </location>
</feature>
<protein>
    <submittedName>
        <fullName evidence="3">DEKNAAC103152</fullName>
    </submittedName>
</protein>